<dbReference type="EMBL" id="CYSR01000022">
    <property type="protein sequence ID" value="CUI00302.1"/>
    <property type="molecule type" value="Genomic_DNA"/>
</dbReference>
<evidence type="ECO:0000313" key="2">
    <source>
        <dbReference type="Proteomes" id="UP000051326"/>
    </source>
</evidence>
<proteinExistence type="predicted"/>
<gene>
    <name evidence="1" type="ORF">PHA8399_02429</name>
</gene>
<organism evidence="1 2">
    <name type="scientific">Leisingera aquaemixtae</name>
    <dbReference type="NCBI Taxonomy" id="1396826"/>
    <lineage>
        <taxon>Bacteria</taxon>
        <taxon>Pseudomonadati</taxon>
        <taxon>Pseudomonadota</taxon>
        <taxon>Alphaproteobacteria</taxon>
        <taxon>Rhodobacterales</taxon>
        <taxon>Roseobacteraceae</taxon>
        <taxon>Leisingera</taxon>
    </lineage>
</organism>
<accession>A0A0P1HAG2</accession>
<dbReference type="Proteomes" id="UP000051326">
    <property type="component" value="Unassembled WGS sequence"/>
</dbReference>
<name>A0A0P1HAG2_9RHOB</name>
<sequence>MSSTNGDHLKEYYAAFDDDNIREIARVKLATNSESNRGTVLIQASLLEKRLKDLAEASLNDTKETRELFADRGSRPS</sequence>
<reference evidence="1 2" key="1">
    <citation type="submission" date="2015-09" db="EMBL/GenBank/DDBJ databases">
        <authorList>
            <consortium name="Swine Surveillance"/>
        </authorList>
    </citation>
    <scope>NUCLEOTIDE SEQUENCE [LARGE SCALE GENOMIC DNA]</scope>
    <source>
        <strain evidence="1 2">CECT 8399</strain>
    </source>
</reference>
<protein>
    <submittedName>
        <fullName evidence="1">Uncharacterized protein</fullName>
    </submittedName>
</protein>
<evidence type="ECO:0000313" key="1">
    <source>
        <dbReference type="EMBL" id="CUI00302.1"/>
    </source>
</evidence>
<dbReference type="AlphaFoldDB" id="A0A0P1HAG2"/>